<dbReference type="InterPro" id="IPR011856">
    <property type="entry name" value="tRNA_endonuc-like_dom_sf"/>
</dbReference>
<dbReference type="PANTHER" id="PTHR21227">
    <property type="entry name" value="TRNA-SPLICING ENDONUCLEASE SUBUNIT SEN2"/>
    <property type="match status" value="1"/>
</dbReference>
<evidence type="ECO:0000313" key="5">
    <source>
        <dbReference type="EMBL" id="KAF7634546.1"/>
    </source>
</evidence>
<name>A0A8S9ZN91_9BILA</name>
<dbReference type="AlphaFoldDB" id="A0A8S9ZN91"/>
<evidence type="ECO:0000256" key="1">
    <source>
        <dbReference type="ARBA" id="ARBA00008078"/>
    </source>
</evidence>
<evidence type="ECO:0000259" key="4">
    <source>
        <dbReference type="Pfam" id="PF01974"/>
    </source>
</evidence>
<dbReference type="InterPro" id="IPR006677">
    <property type="entry name" value="tRNA_intron_Endonuc_cat-like"/>
</dbReference>
<reference evidence="5" key="1">
    <citation type="journal article" date="2020" name="Ecol. Evol.">
        <title>Genome structure and content of the rice root-knot nematode (Meloidogyne graminicola).</title>
        <authorList>
            <person name="Phan N.T."/>
            <person name="Danchin E.G.J."/>
            <person name="Klopp C."/>
            <person name="Perfus-Barbeoch L."/>
            <person name="Kozlowski D.K."/>
            <person name="Koutsovoulos G.D."/>
            <person name="Lopez-Roques C."/>
            <person name="Bouchez O."/>
            <person name="Zahm M."/>
            <person name="Besnard G."/>
            <person name="Bellafiore S."/>
        </authorList>
    </citation>
    <scope>NUCLEOTIDE SEQUENCE</scope>
    <source>
        <strain evidence="5">VN-18</strain>
    </source>
</reference>
<dbReference type="GO" id="GO:0006388">
    <property type="term" value="P:tRNA splicing, via endonucleolytic cleavage and ligation"/>
    <property type="evidence" value="ECO:0007669"/>
    <property type="project" value="InterPro"/>
</dbReference>
<dbReference type="GO" id="GO:0005634">
    <property type="term" value="C:nucleus"/>
    <property type="evidence" value="ECO:0007669"/>
    <property type="project" value="UniProtKB-ARBA"/>
</dbReference>
<dbReference type="Gene3D" id="3.40.1350.10">
    <property type="match status" value="1"/>
</dbReference>
<dbReference type="InterPro" id="IPR006676">
    <property type="entry name" value="tRNA_splic"/>
</dbReference>
<dbReference type="OrthoDB" id="10249562at2759"/>
<dbReference type="GO" id="GO:0005737">
    <property type="term" value="C:cytoplasm"/>
    <property type="evidence" value="ECO:0007669"/>
    <property type="project" value="TreeGrafter"/>
</dbReference>
<dbReference type="GO" id="GO:0000213">
    <property type="term" value="F:tRNA-intron lyase activity"/>
    <property type="evidence" value="ECO:0007669"/>
    <property type="project" value="UniProtKB-EC"/>
</dbReference>
<dbReference type="SUPFAM" id="SSF53032">
    <property type="entry name" value="tRNA-intron endonuclease catalytic domain-like"/>
    <property type="match status" value="1"/>
</dbReference>
<gene>
    <name evidence="5" type="ORF">Mgra_00005994</name>
</gene>
<dbReference type="EMBL" id="JABEBT010000055">
    <property type="protein sequence ID" value="KAF7634546.1"/>
    <property type="molecule type" value="Genomic_DNA"/>
</dbReference>
<dbReference type="Pfam" id="PF01974">
    <property type="entry name" value="tRNA_int_endo"/>
    <property type="match status" value="1"/>
</dbReference>
<dbReference type="CDD" id="cd22363">
    <property type="entry name" value="tRNA-intron_lyase_C"/>
    <property type="match status" value="1"/>
</dbReference>
<dbReference type="Proteomes" id="UP000605970">
    <property type="component" value="Unassembled WGS sequence"/>
</dbReference>
<keyword evidence="6" id="KW-1185">Reference proteome</keyword>
<dbReference type="PANTHER" id="PTHR21227:SF0">
    <property type="entry name" value="TRNA-SPLICING ENDONUCLEASE SUBUNIT SEN2"/>
    <property type="match status" value="1"/>
</dbReference>
<comment type="catalytic activity">
    <reaction evidence="3">
        <text>pretRNA = a 3'-half-tRNA molecule with a 5'-OH end + a 5'-half-tRNA molecule with a 2',3'-cyclic phosphate end + an intron with a 2',3'-cyclic phosphate and a 5'-hydroxyl terminus.</text>
        <dbReference type="EC" id="4.6.1.16"/>
    </reaction>
</comment>
<dbReference type="NCBIfam" id="TIGR00324">
    <property type="entry name" value="endA"/>
    <property type="match status" value="1"/>
</dbReference>
<protein>
    <recommendedName>
        <fullName evidence="2">tRNA-intron lyase</fullName>
        <ecNumber evidence="2">4.6.1.16</ecNumber>
    </recommendedName>
</protein>
<dbReference type="GO" id="GO:0003676">
    <property type="term" value="F:nucleic acid binding"/>
    <property type="evidence" value="ECO:0007669"/>
    <property type="project" value="InterPro"/>
</dbReference>
<organism evidence="5 6">
    <name type="scientific">Meloidogyne graminicola</name>
    <dbReference type="NCBI Taxonomy" id="189291"/>
    <lineage>
        <taxon>Eukaryota</taxon>
        <taxon>Metazoa</taxon>
        <taxon>Ecdysozoa</taxon>
        <taxon>Nematoda</taxon>
        <taxon>Chromadorea</taxon>
        <taxon>Rhabditida</taxon>
        <taxon>Tylenchina</taxon>
        <taxon>Tylenchomorpha</taxon>
        <taxon>Tylenchoidea</taxon>
        <taxon>Meloidogynidae</taxon>
        <taxon>Meloidogyninae</taxon>
        <taxon>Meloidogyne</taxon>
    </lineage>
</organism>
<comment type="similarity">
    <text evidence="1">Belongs to the tRNA-intron endonuclease family.</text>
</comment>
<evidence type="ECO:0000313" key="6">
    <source>
        <dbReference type="Proteomes" id="UP000605970"/>
    </source>
</evidence>
<evidence type="ECO:0000256" key="3">
    <source>
        <dbReference type="ARBA" id="ARBA00034031"/>
    </source>
</evidence>
<feature type="domain" description="tRNA intron endonuclease catalytic" evidence="4">
    <location>
        <begin position="168"/>
        <end position="246"/>
    </location>
</feature>
<comment type="caution">
    <text evidence="5">The sequence shown here is derived from an EMBL/GenBank/DDBJ whole genome shotgun (WGS) entry which is preliminary data.</text>
</comment>
<dbReference type="EC" id="4.6.1.16" evidence="2"/>
<accession>A0A8S9ZN91</accession>
<sequence>MEIDFEGCSNSSPLLVSEKKRHIKANYEKPVLEPLLDLEEKFVADLNGADIVVKIPLHAQRIFSMGNFGTFVGQRMNFVNSRCFSVQHDFSCEAGTSEYSLVKSTSFESKQNGKEWIDKNTGGGLLHLSPVEAFYLLNELNVLQINGNIPKENDQIFEFFISIFGSSFVRKYIIYRYFRKLGWVVRDGLPFGVDFLLYKDGIEFNHSCAGIRIVSLTDSIIKNISISASQRELNNCKKQFLIAAVDFKVLEEKVKLKDVEMAKVKVLFLNHWSLDKQRAIDLI</sequence>
<dbReference type="InterPro" id="IPR036167">
    <property type="entry name" value="tRNA_intron_Endo_cat-like_sf"/>
</dbReference>
<proteinExistence type="inferred from homology"/>
<evidence type="ECO:0000256" key="2">
    <source>
        <dbReference type="ARBA" id="ARBA00012573"/>
    </source>
</evidence>